<dbReference type="Proteomes" id="UP000054289">
    <property type="component" value="Unassembled WGS sequence"/>
</dbReference>
<evidence type="ECO:0000313" key="2">
    <source>
        <dbReference type="EMBL" id="KOB63687.1"/>
    </source>
</evidence>
<dbReference type="AlphaFoldDB" id="A0A0L7KK53"/>
<dbReference type="OrthoDB" id="360766at2759"/>
<organism evidence="2 3">
    <name type="scientific">Plasmodium falciparum (isolate HB3)</name>
    <dbReference type="NCBI Taxonomy" id="137071"/>
    <lineage>
        <taxon>Eukaryota</taxon>
        <taxon>Sar</taxon>
        <taxon>Alveolata</taxon>
        <taxon>Apicomplexa</taxon>
        <taxon>Aconoidasida</taxon>
        <taxon>Haemosporida</taxon>
        <taxon>Plasmodiidae</taxon>
        <taxon>Plasmodium</taxon>
        <taxon>Plasmodium (Laverania)</taxon>
    </lineage>
</organism>
<accession>A0A0L7KK53</accession>
<dbReference type="InterPro" id="IPR029365">
    <property type="entry name" value="TMEM238"/>
</dbReference>
<evidence type="ECO:0000313" key="3">
    <source>
        <dbReference type="Proteomes" id="UP000054289"/>
    </source>
</evidence>
<protein>
    <submittedName>
        <fullName evidence="2">Uncharacterized protein</fullName>
    </submittedName>
</protein>
<dbReference type="KEGG" id="pfh:PFHG_03573"/>
<dbReference type="OMA" id="ECNEIMV"/>
<evidence type="ECO:0000256" key="1">
    <source>
        <dbReference type="SAM" id="Phobius"/>
    </source>
</evidence>
<sequence length="711" mass="84522">MIIKKRKKKNSRNTYYIYILFILCVIQIKILLSKEGSYGNLQNLKIQANNKVKSRCMLKKSHVDNSKYAFFFHNVKRNKKKNVCKLYFVNNNYKNNYNNNHNNVMRIKKNPRKGKTINKNIEENNCIYNLFGKKNIIKDDVTEVINNSNKSVNNMDNNYSNNNYSNNNYSNNNYSNNNNNDIIKKSSELIKHLNFKFDEECNDIMIRIGNFLEVSPHLLFKDVCVNLNKLFTNLYTNDNANIPFGSTEHTLNVNDDVIKLNKFKIYCVLGLKVLRTFLIKYLRSIKLCIPVEVRKRYIYDFLKVEYISKAYQEKYNLIDYKIFSNISEKLKTKLIYMYLSLNPRDVPNVLINIFKAANYNDEKELLYNYIKSSKFTSRGGKRFARIINKEYITLYDKKKLIKKHSCEQDILWMRFFSLIKEHNNEIINKTKILRQTYRLVFSKINFFDENIVNLFKKKGFEIFDENISKNLNINKYIKLSTNHDNIQNHNNFTTKDKLIIGHYRKLSILNYIQNLKNFILDYIQKKQSLHHNFYLLKKNINLPKNIYYDDTISKNTNLYHFTNINKDEQQEGVVNNTEQNLTNLDYHNKDKENVNKINNNNNNNNKKKYDHDNNINHSNVIITPNSIQPEKTQHHKIQQSNNISLKKNETNKLSQTDINLYCDNIINNTIDTILDIMMQNSGFKNVKTVMGIYTSLLNNKDLKLIDFKNKF</sequence>
<proteinExistence type="predicted"/>
<dbReference type="PANTHER" id="PTHR28613:SF8">
    <property type="entry name" value="LCCL DOMAIN-CONTAINING PROTEIN"/>
    <property type="match status" value="1"/>
</dbReference>
<feature type="transmembrane region" description="Helical" evidence="1">
    <location>
        <begin position="15"/>
        <end position="32"/>
    </location>
</feature>
<gene>
    <name evidence="2" type="ORF">PFHG_03573</name>
</gene>
<keyword evidence="1" id="KW-0812">Transmembrane</keyword>
<dbReference type="PANTHER" id="PTHR28613">
    <property type="entry name" value="SI:CH211-232M10.4-RELATED"/>
    <property type="match status" value="1"/>
</dbReference>
<dbReference type="EMBL" id="GG700834">
    <property type="protein sequence ID" value="KOB63687.1"/>
    <property type="molecule type" value="Genomic_DNA"/>
</dbReference>
<dbReference type="VEuPathDB" id="PlasmoDB:PfHB3_120030700"/>
<reference evidence="3" key="2">
    <citation type="submission" date="2006-03" db="EMBL/GenBank/DDBJ databases">
        <title>The genome sequence of the Plasmodium falciparum HB3.</title>
        <authorList>
            <consortium name="The Broad Institute Genome Sequencing Platform"/>
            <person name="Birren B."/>
            <person name="Lander E."/>
            <person name="Galagan J."/>
            <person name="Nusbaum C."/>
            <person name="Devon K."/>
            <person name="Henn M."/>
            <person name="Jaffe D."/>
            <person name="Butler J."/>
            <person name="Alvarez P."/>
            <person name="Gnerre S."/>
            <person name="Grabherr M."/>
            <person name="Kleber M."/>
            <person name="Mauceli E."/>
            <person name="Brockman W."/>
            <person name="MacCallum I.A."/>
            <person name="Rounsley S."/>
            <person name="Young S."/>
            <person name="LaButti K."/>
            <person name="Pushparaj V."/>
            <person name="DeCaprio D."/>
            <person name="Crawford M."/>
            <person name="Koehrsen M."/>
            <person name="Engels R."/>
            <person name="Montgomery P."/>
            <person name="Pearson M."/>
            <person name="Howarth C."/>
            <person name="Larson L."/>
            <person name="Luoma S."/>
            <person name="White J."/>
            <person name="Kodira C."/>
            <person name="Zeng Q."/>
            <person name="Oleary S."/>
            <person name="Yandava C."/>
            <person name="Alvarado L."/>
            <person name="Wirth D."/>
            <person name="Volkman S."/>
            <person name="Hartl D."/>
        </authorList>
    </citation>
    <scope>NUCLEOTIDE SEQUENCE [LARGE SCALE GENOMIC DNA]</scope>
</reference>
<keyword evidence="1" id="KW-1133">Transmembrane helix</keyword>
<reference evidence="2 3" key="1">
    <citation type="submission" date="2006-03" db="EMBL/GenBank/DDBJ databases">
        <title>Annotation of Plasmodium falciparum HB3.</title>
        <authorList>
            <consortium name="The Broad Institute Genome Sequencing Platform"/>
            <person name="Volkman S.K."/>
            <person name="Neafsey D.E."/>
            <person name="Dash A.P."/>
            <person name="Chitnis C.E."/>
            <person name="Hartl D.L."/>
            <person name="Young S.K."/>
            <person name="Zeng Q."/>
            <person name="Koehrsen M."/>
            <person name="Alvarado L."/>
            <person name="Berlin A."/>
            <person name="Borenstein D."/>
            <person name="Chapman S.B."/>
            <person name="Chen Z."/>
            <person name="Engels R."/>
            <person name="Freedman E."/>
            <person name="Gellesch M."/>
            <person name="Goldberg J."/>
            <person name="Griggs A."/>
            <person name="Gujja S."/>
            <person name="Heilman E.R."/>
            <person name="Heiman D.I."/>
            <person name="Howarth C."/>
            <person name="Jen D."/>
            <person name="Larson L."/>
            <person name="Mehta T."/>
            <person name="Neiman D."/>
            <person name="Park D."/>
            <person name="Pearson M."/>
            <person name="Roberts A."/>
            <person name="Saif S."/>
            <person name="Shea T."/>
            <person name="Shenoy N."/>
            <person name="Sisk P."/>
            <person name="Stolte C."/>
            <person name="Sykes S."/>
            <person name="Walk T."/>
            <person name="White J."/>
            <person name="Yandava C."/>
            <person name="Haas B."/>
            <person name="Henn M.R."/>
            <person name="Nusbaum C."/>
            <person name="Birren B."/>
        </authorList>
    </citation>
    <scope>NUCLEOTIDE SEQUENCE [LARGE SCALE GENOMIC DNA]</scope>
    <source>
        <strain evidence="2">HB3</strain>
    </source>
</reference>
<keyword evidence="1" id="KW-0472">Membrane</keyword>
<name>A0A0L7KK53_PLAFX</name>